<sequence length="103" mass="11232">MGKVTRKRYSAEFKSRVALEAIRGEQTLSELASKHGVHQTMIAQWKRQAVEGMAGIFSGKAAPEAAASPADVEKLHAKIGQLLVERDFLRDASVRLGMLRGGK</sequence>
<reference evidence="2" key="1">
    <citation type="journal article" date="2014" name="FEMS Microbiol. Lett.">
        <title>Draft Genomic DNA Sequence of the Facultatively Methylotrophic Bacterium Acidomonas methanolica type strain MB58.</title>
        <authorList>
            <person name="Higashiura N."/>
            <person name="Hadano H."/>
            <person name="Hirakawa H."/>
            <person name="Matsutani M."/>
            <person name="Takabe S."/>
            <person name="Matsushita K."/>
            <person name="Azuma Y."/>
        </authorList>
    </citation>
    <scope>NUCLEOTIDE SEQUENCE [LARGE SCALE GENOMIC DNA]</scope>
    <source>
        <strain evidence="2">MB58</strain>
    </source>
</reference>
<keyword evidence="2" id="KW-1185">Reference proteome</keyword>
<proteinExistence type="predicted"/>
<dbReference type="Gene3D" id="1.10.10.10">
    <property type="entry name" value="Winged helix-like DNA-binding domain superfamily/Winged helix DNA-binding domain"/>
    <property type="match status" value="1"/>
</dbReference>
<dbReference type="GO" id="GO:0043565">
    <property type="term" value="F:sequence-specific DNA binding"/>
    <property type="evidence" value="ECO:0007669"/>
    <property type="project" value="InterPro"/>
</dbReference>
<organism evidence="1 2">
    <name type="scientific">Acidomonas methanolica NBRC 104435</name>
    <dbReference type="NCBI Taxonomy" id="1231351"/>
    <lineage>
        <taxon>Bacteria</taxon>
        <taxon>Pseudomonadati</taxon>
        <taxon>Pseudomonadota</taxon>
        <taxon>Alphaproteobacteria</taxon>
        <taxon>Acetobacterales</taxon>
        <taxon>Acetobacteraceae</taxon>
        <taxon>Acidomonas</taxon>
    </lineage>
</organism>
<protein>
    <submittedName>
        <fullName evidence="1">Transposase</fullName>
    </submittedName>
</protein>
<dbReference type="GO" id="GO:0006313">
    <property type="term" value="P:DNA transposition"/>
    <property type="evidence" value="ECO:0007669"/>
    <property type="project" value="InterPro"/>
</dbReference>
<reference evidence="1 2" key="2">
    <citation type="journal article" date="2014" name="FEMS Microbiol. Lett.">
        <title>Draft genomic DNA sequence of the facultatively methylotrophic bacterium Acidomonas methanolica type strain MB58.</title>
        <authorList>
            <person name="Higashiura N."/>
            <person name="Hadano H."/>
            <person name="Hirakawa H."/>
            <person name="Matsutani M."/>
            <person name="Takabe S."/>
            <person name="Matsushita K."/>
            <person name="Azuma Y."/>
        </authorList>
    </citation>
    <scope>NUCLEOTIDE SEQUENCE [LARGE SCALE GENOMIC DNA]</scope>
    <source>
        <strain evidence="1 2">MB58</strain>
    </source>
</reference>
<dbReference type="Pfam" id="PF01527">
    <property type="entry name" value="HTH_Tnp_1"/>
    <property type="match status" value="1"/>
</dbReference>
<dbReference type="InterPro" id="IPR036388">
    <property type="entry name" value="WH-like_DNA-bd_sf"/>
</dbReference>
<accession>A0A023D8P3</accession>
<evidence type="ECO:0000313" key="1">
    <source>
        <dbReference type="EMBL" id="GAJ30484.1"/>
    </source>
</evidence>
<comment type="caution">
    <text evidence="1">The sequence shown here is derived from an EMBL/GenBank/DDBJ whole genome shotgun (WGS) entry which is preliminary data.</text>
</comment>
<dbReference type="GO" id="GO:0004803">
    <property type="term" value="F:transposase activity"/>
    <property type="evidence" value="ECO:0007669"/>
    <property type="project" value="InterPro"/>
</dbReference>
<dbReference type="EMBL" id="BAND01000139">
    <property type="protein sequence ID" value="GAJ30484.1"/>
    <property type="molecule type" value="Genomic_DNA"/>
</dbReference>
<dbReference type="Proteomes" id="UP000019760">
    <property type="component" value="Unassembled WGS sequence"/>
</dbReference>
<dbReference type="InterPro" id="IPR010921">
    <property type="entry name" value="Trp_repressor/repl_initiator"/>
</dbReference>
<evidence type="ECO:0000313" key="2">
    <source>
        <dbReference type="Proteomes" id="UP000019760"/>
    </source>
</evidence>
<dbReference type="SUPFAM" id="SSF48295">
    <property type="entry name" value="TrpR-like"/>
    <property type="match status" value="1"/>
</dbReference>
<dbReference type="AlphaFoldDB" id="A0A023D8P3"/>
<dbReference type="InterPro" id="IPR002514">
    <property type="entry name" value="Transposase_8"/>
</dbReference>
<name>A0A023D8P3_ACIMT</name>
<gene>
    <name evidence="1" type="ORF">Amme_140_002</name>
</gene>